<keyword evidence="1" id="KW-0472">Membrane</keyword>
<organism evidence="2 3">
    <name type="scientific">Hymenobacter elongatus</name>
    <dbReference type="NCBI Taxonomy" id="877208"/>
    <lineage>
        <taxon>Bacteria</taxon>
        <taxon>Pseudomonadati</taxon>
        <taxon>Bacteroidota</taxon>
        <taxon>Cytophagia</taxon>
        <taxon>Cytophagales</taxon>
        <taxon>Hymenobacteraceae</taxon>
        <taxon>Hymenobacter</taxon>
    </lineage>
</organism>
<keyword evidence="3" id="KW-1185">Reference proteome</keyword>
<evidence type="ECO:0000313" key="3">
    <source>
        <dbReference type="Proteomes" id="UP000297739"/>
    </source>
</evidence>
<evidence type="ECO:0008006" key="4">
    <source>
        <dbReference type="Google" id="ProtNLM"/>
    </source>
</evidence>
<evidence type="ECO:0000256" key="1">
    <source>
        <dbReference type="SAM" id="Phobius"/>
    </source>
</evidence>
<comment type="caution">
    <text evidence="2">The sequence shown here is derived from an EMBL/GenBank/DDBJ whole genome shotgun (WGS) entry which is preliminary data.</text>
</comment>
<dbReference type="AlphaFoldDB" id="A0A4Z0PIB7"/>
<dbReference type="Proteomes" id="UP000297739">
    <property type="component" value="Unassembled WGS sequence"/>
</dbReference>
<sequence length="262" mass="29322">MKRIHLFEFEDFAWFPNSLRSGLTRLMVVMHKLLGSSADLVLLLNRALAYSESAAIVDLCSGSGGPMLDVYRTLKQQPGLARLTLTLTDLYPNRTLAAAIERQADSALLYDTHSINAADVAPELRGVRTLVGSFHHMRPEVARRILQDAQEKRQPICVYEISDNSFPISLWWVALPLNFLMALFITPFARPVTTKQLFFTYALPVIPLCFAWDGAVSNARTYTLGDMATLLEGLQSDDYTWETGLISGKARKLYLLGLPKAR</sequence>
<keyword evidence="1" id="KW-1133">Transmembrane helix</keyword>
<reference evidence="2 3" key="1">
    <citation type="submission" date="2019-04" db="EMBL/GenBank/DDBJ databases">
        <authorList>
            <person name="Feng G."/>
            <person name="Zhang J."/>
            <person name="Zhu H."/>
        </authorList>
    </citation>
    <scope>NUCLEOTIDE SEQUENCE [LARGE SCALE GENOMIC DNA]</scope>
    <source>
        <strain evidence="2 3">JCM 17223</strain>
    </source>
</reference>
<protein>
    <recommendedName>
        <fullName evidence="4">Class I SAM-dependent methyltransferase</fullName>
    </recommendedName>
</protein>
<dbReference type="RefSeq" id="WP_135499319.1">
    <property type="nucleotide sequence ID" value="NZ_SRLD01000048.1"/>
</dbReference>
<dbReference type="OrthoDB" id="117053at2"/>
<feature type="transmembrane region" description="Helical" evidence="1">
    <location>
        <begin position="170"/>
        <end position="189"/>
    </location>
</feature>
<name>A0A4Z0PIB7_9BACT</name>
<evidence type="ECO:0000313" key="2">
    <source>
        <dbReference type="EMBL" id="TGE13860.1"/>
    </source>
</evidence>
<accession>A0A4Z0PIB7</accession>
<proteinExistence type="predicted"/>
<dbReference type="EMBL" id="SRLD01000048">
    <property type="protein sequence ID" value="TGE13860.1"/>
    <property type="molecule type" value="Genomic_DNA"/>
</dbReference>
<keyword evidence="1" id="KW-0812">Transmembrane</keyword>
<gene>
    <name evidence="2" type="ORF">E5J99_18565</name>
</gene>